<dbReference type="Pfam" id="PF08673">
    <property type="entry name" value="RsbU_N"/>
    <property type="match status" value="1"/>
</dbReference>
<gene>
    <name evidence="3" type="ORF">IC620_08025</name>
</gene>
<dbReference type="InterPro" id="IPR052016">
    <property type="entry name" value="Bact_Sigma-Reg"/>
</dbReference>
<dbReference type="FunFam" id="3.60.40.10:FF:000045">
    <property type="entry name" value="Stage II sporulation protein E"/>
    <property type="match status" value="1"/>
</dbReference>
<dbReference type="Gene3D" id="3.60.40.10">
    <property type="entry name" value="PPM-type phosphatase domain"/>
    <property type="match status" value="1"/>
</dbReference>
<dbReference type="SUPFAM" id="SSF81606">
    <property type="entry name" value="PP2C-like"/>
    <property type="match status" value="1"/>
</dbReference>
<dbReference type="Gene3D" id="1.10.1240.30">
    <property type="entry name" value="KaiA/RbsU domain"/>
    <property type="match status" value="1"/>
</dbReference>
<dbReference type="InterPro" id="IPR014787">
    <property type="entry name" value="PSer_Pase_RsbU_N"/>
</dbReference>
<dbReference type="InterPro" id="IPR036457">
    <property type="entry name" value="PPM-type-like_dom_sf"/>
</dbReference>
<accession>A0A926RX94</accession>
<organism evidence="3 4">
    <name type="scientific">Polycladospora coralii</name>
    <dbReference type="NCBI Taxonomy" id="2771432"/>
    <lineage>
        <taxon>Bacteria</taxon>
        <taxon>Bacillati</taxon>
        <taxon>Bacillota</taxon>
        <taxon>Bacilli</taxon>
        <taxon>Bacillales</taxon>
        <taxon>Thermoactinomycetaceae</taxon>
        <taxon>Polycladospora</taxon>
    </lineage>
</organism>
<dbReference type="GO" id="GO:0016791">
    <property type="term" value="F:phosphatase activity"/>
    <property type="evidence" value="ECO:0007669"/>
    <property type="project" value="TreeGrafter"/>
</dbReference>
<dbReference type="PANTHER" id="PTHR43156:SF15">
    <property type="entry name" value="PHOSPHOSERINE PHOSPHATASE RSBU"/>
    <property type="match status" value="1"/>
</dbReference>
<evidence type="ECO:0000256" key="1">
    <source>
        <dbReference type="ARBA" id="ARBA00022801"/>
    </source>
</evidence>
<reference evidence="3" key="1">
    <citation type="submission" date="2020-09" db="EMBL/GenBank/DDBJ databases">
        <title>A novel bacterium of genus Hazenella, isolated from South China Sea.</title>
        <authorList>
            <person name="Huang H."/>
            <person name="Mo K."/>
            <person name="Hu Y."/>
        </authorList>
    </citation>
    <scope>NUCLEOTIDE SEQUENCE</scope>
    <source>
        <strain evidence="3">IB182357</strain>
    </source>
</reference>
<dbReference type="SUPFAM" id="SSF101215">
    <property type="entry name" value="KaiA/RbsU domain"/>
    <property type="match status" value="1"/>
</dbReference>
<sequence length="334" mass="38174">MNAQLQKLYKNLLESYVLEPKEDHLYSAQRLSRWFIDQKIPPEELVNYHINTIKTIFPDIPQQVKSSFDLLLEVMISYGIAYQESEKLIDRHKQLDHEIDVAVGMQQTLLPVSPPQLNEVEIGVISVPANRMSGDYYNFVNHSEGYLGIAVSDIIGKGIPAALCMSMIKYAMDRLDMKPLSPGEKLRGLNTIVERNVDPSMFITMVYGVYDSLKHEFCYASAGHEPGLLYRADRQEFVELEAKGLVLGVNPKTDYEEYKIQLQVEDAIILMTDGVTECKVEDGFLTRDELLKTIQDCIHLPAQKAVERIHHKLCERTHYELSDDQTILIVKRNA</sequence>
<dbReference type="EMBL" id="JACXAH010000010">
    <property type="protein sequence ID" value="MBD1372301.1"/>
    <property type="molecule type" value="Genomic_DNA"/>
</dbReference>
<feature type="domain" description="PPM-type phosphatase" evidence="2">
    <location>
        <begin position="117"/>
        <end position="332"/>
    </location>
</feature>
<dbReference type="Pfam" id="PF07228">
    <property type="entry name" value="SpoIIE"/>
    <property type="match status" value="1"/>
</dbReference>
<dbReference type="PANTHER" id="PTHR43156">
    <property type="entry name" value="STAGE II SPORULATION PROTEIN E-RELATED"/>
    <property type="match status" value="1"/>
</dbReference>
<dbReference type="InterPro" id="IPR017944">
    <property type="entry name" value="KaiA/RbsU_helical_domain_sf"/>
</dbReference>
<proteinExistence type="predicted"/>
<dbReference type="Proteomes" id="UP000661691">
    <property type="component" value="Unassembled WGS sequence"/>
</dbReference>
<dbReference type="SMART" id="SM00331">
    <property type="entry name" value="PP2C_SIG"/>
    <property type="match status" value="1"/>
</dbReference>
<evidence type="ECO:0000313" key="4">
    <source>
        <dbReference type="Proteomes" id="UP000661691"/>
    </source>
</evidence>
<comment type="caution">
    <text evidence="3">The sequence shown here is derived from an EMBL/GenBank/DDBJ whole genome shotgun (WGS) entry which is preliminary data.</text>
</comment>
<dbReference type="AlphaFoldDB" id="A0A926RX94"/>
<protein>
    <submittedName>
        <fullName evidence="3">PP2C family protein-serine/threonine phosphatase</fullName>
    </submittedName>
</protein>
<evidence type="ECO:0000259" key="2">
    <source>
        <dbReference type="SMART" id="SM00331"/>
    </source>
</evidence>
<dbReference type="InterPro" id="IPR001932">
    <property type="entry name" value="PPM-type_phosphatase-like_dom"/>
</dbReference>
<keyword evidence="4" id="KW-1185">Reference proteome</keyword>
<dbReference type="RefSeq" id="WP_191140592.1">
    <property type="nucleotide sequence ID" value="NZ_JACXAG020000007.1"/>
</dbReference>
<name>A0A926RX94_9BACL</name>
<keyword evidence="1" id="KW-0378">Hydrolase</keyword>
<evidence type="ECO:0000313" key="3">
    <source>
        <dbReference type="EMBL" id="MBD1372301.1"/>
    </source>
</evidence>